<dbReference type="GO" id="GO:0000151">
    <property type="term" value="C:ubiquitin ligase complex"/>
    <property type="evidence" value="ECO:0007669"/>
    <property type="project" value="TreeGrafter"/>
</dbReference>
<keyword evidence="1" id="KW-0833">Ubl conjugation pathway</keyword>
<comment type="caution">
    <text evidence="4">The sequence shown here is derived from an EMBL/GenBank/DDBJ whole genome shotgun (WGS) entry which is preliminary data.</text>
</comment>
<protein>
    <recommendedName>
        <fullName evidence="2">Defective in cullin neddylation protein</fullName>
    </recommendedName>
</protein>
<evidence type="ECO:0000259" key="3">
    <source>
        <dbReference type="PROSITE" id="PS51229"/>
    </source>
</evidence>
<dbReference type="InterPro" id="IPR014764">
    <property type="entry name" value="DCN-prot"/>
</dbReference>
<dbReference type="GO" id="GO:0016874">
    <property type="term" value="F:ligase activity"/>
    <property type="evidence" value="ECO:0007669"/>
    <property type="project" value="UniProtKB-KW"/>
</dbReference>
<dbReference type="OrthoDB" id="27198at2759"/>
<dbReference type="GO" id="GO:0045116">
    <property type="term" value="P:protein neddylation"/>
    <property type="evidence" value="ECO:0007669"/>
    <property type="project" value="TreeGrafter"/>
</dbReference>
<keyword evidence="4" id="KW-0436">Ligase</keyword>
<dbReference type="PROSITE" id="PS51229">
    <property type="entry name" value="DCUN1"/>
    <property type="match status" value="1"/>
</dbReference>
<dbReference type="EMBL" id="JAPEVB010000003">
    <property type="protein sequence ID" value="KAJ4391955.1"/>
    <property type="molecule type" value="Genomic_DNA"/>
</dbReference>
<reference evidence="4" key="1">
    <citation type="submission" date="2022-10" db="EMBL/GenBank/DDBJ databases">
        <title>Tapping the CABI collections for fungal endophytes: first genome assemblies for Collariella, Neodidymelliopsis, Ascochyta clinopodiicola, Didymella pomorum, Didymosphaeria variabile, Neocosmospora piperis and Neocucurbitaria cava.</title>
        <authorList>
            <person name="Hill R."/>
        </authorList>
    </citation>
    <scope>NUCLEOTIDE SEQUENCE</scope>
    <source>
        <strain evidence="4">IMI 355082</strain>
    </source>
</reference>
<keyword evidence="5" id="KW-1185">Reference proteome</keyword>
<dbReference type="SUPFAM" id="SSF46934">
    <property type="entry name" value="UBA-like"/>
    <property type="match status" value="1"/>
</dbReference>
<evidence type="ECO:0000313" key="4">
    <source>
        <dbReference type="EMBL" id="KAJ4391955.1"/>
    </source>
</evidence>
<dbReference type="GO" id="GO:0032182">
    <property type="term" value="F:ubiquitin-like protein binding"/>
    <property type="evidence" value="ECO:0007669"/>
    <property type="project" value="TreeGrafter"/>
</dbReference>
<dbReference type="Gene3D" id="1.10.8.10">
    <property type="entry name" value="DNA helicase RuvA subunit, C-terminal domain"/>
    <property type="match status" value="1"/>
</dbReference>
<feature type="domain" description="DCUN1" evidence="3">
    <location>
        <begin position="53"/>
        <end position="257"/>
    </location>
</feature>
<comment type="function">
    <text evidence="2">Neddylation of cullins play an essential role in the regulation of SCF-type complexes activity.</text>
</comment>
<evidence type="ECO:0000256" key="2">
    <source>
        <dbReference type="RuleBase" id="RU410713"/>
    </source>
</evidence>
<dbReference type="Gene3D" id="1.10.238.10">
    <property type="entry name" value="EF-hand"/>
    <property type="match status" value="1"/>
</dbReference>
<dbReference type="PANTHER" id="PTHR12281:SF31">
    <property type="entry name" value="DCN1-LIKE PROTEIN 3"/>
    <property type="match status" value="1"/>
</dbReference>
<dbReference type="InterPro" id="IPR042460">
    <property type="entry name" value="DCN1-like_PONY"/>
</dbReference>
<dbReference type="Pfam" id="PF03556">
    <property type="entry name" value="Cullin_binding"/>
    <property type="match status" value="1"/>
</dbReference>
<proteinExistence type="predicted"/>
<gene>
    <name evidence="4" type="primary">DCN1</name>
    <name evidence="4" type="ORF">N0V93_005575</name>
</gene>
<accession>A0A9W9CY60</accession>
<dbReference type="GO" id="GO:0031624">
    <property type="term" value="F:ubiquitin conjugating enzyme binding"/>
    <property type="evidence" value="ECO:0007669"/>
    <property type="project" value="TreeGrafter"/>
</dbReference>
<dbReference type="Pfam" id="PF14555">
    <property type="entry name" value="UBA_4"/>
    <property type="match status" value="1"/>
</dbReference>
<dbReference type="AlphaFoldDB" id="A0A9W9CY60"/>
<dbReference type="Proteomes" id="UP001140453">
    <property type="component" value="Unassembled WGS sequence"/>
</dbReference>
<dbReference type="Gene3D" id="1.10.238.200">
    <property type="entry name" value="Cullin, PONY binding domain"/>
    <property type="match status" value="1"/>
</dbReference>
<name>A0A9W9CY60_9PEZI</name>
<evidence type="ECO:0000256" key="1">
    <source>
        <dbReference type="ARBA" id="ARBA00022786"/>
    </source>
</evidence>
<organism evidence="4 5">
    <name type="scientific">Gnomoniopsis smithogilvyi</name>
    <dbReference type="NCBI Taxonomy" id="1191159"/>
    <lineage>
        <taxon>Eukaryota</taxon>
        <taxon>Fungi</taxon>
        <taxon>Dikarya</taxon>
        <taxon>Ascomycota</taxon>
        <taxon>Pezizomycotina</taxon>
        <taxon>Sordariomycetes</taxon>
        <taxon>Sordariomycetidae</taxon>
        <taxon>Diaporthales</taxon>
        <taxon>Gnomoniaceae</taxon>
        <taxon>Gnomoniopsis</taxon>
    </lineage>
</organism>
<dbReference type="InterPro" id="IPR005176">
    <property type="entry name" value="PONY_dom"/>
</dbReference>
<sequence>MPPLTSVQKAAVRQFVDITGANDKTAQKFLRDHRYRTEAAVDAYLTAGSADNGRVAAIEKAYDDLINTERGDTRDTLSTETTIEYLQTLDVSLENAEQFVVMELVKAPAVGEISRQGFVEGWQATGLTSFSTSHQKKHVRSLINSLATDPAYFKRVYRHAFIAGKEAQQKALLVDHAMVFWKLLFSPPGRPWVTAKHDWGALWEDFIKAKWTRSVNKDMWNQVLEFAQKTMADEDLIFYSDQDAWPGVIDEFVVFYYELYPKEDRDVMVED</sequence>
<dbReference type="InterPro" id="IPR009060">
    <property type="entry name" value="UBA-like_sf"/>
</dbReference>
<dbReference type="PANTHER" id="PTHR12281">
    <property type="entry name" value="RP42 RELATED"/>
    <property type="match status" value="1"/>
</dbReference>
<dbReference type="GO" id="GO:0097602">
    <property type="term" value="F:cullin family protein binding"/>
    <property type="evidence" value="ECO:0007669"/>
    <property type="project" value="TreeGrafter"/>
</dbReference>
<evidence type="ECO:0000313" key="5">
    <source>
        <dbReference type="Proteomes" id="UP001140453"/>
    </source>
</evidence>